<dbReference type="STRING" id="1802362.A2806_00160"/>
<dbReference type="Proteomes" id="UP000177629">
    <property type="component" value="Unassembled WGS sequence"/>
</dbReference>
<evidence type="ECO:0000313" key="2">
    <source>
        <dbReference type="EMBL" id="OHA48568.1"/>
    </source>
</evidence>
<evidence type="ECO:0000313" key="3">
    <source>
        <dbReference type="Proteomes" id="UP000177629"/>
    </source>
</evidence>
<proteinExistence type="predicted"/>
<feature type="transmembrane region" description="Helical" evidence="1">
    <location>
        <begin position="41"/>
        <end position="60"/>
    </location>
</feature>
<dbReference type="EMBL" id="MHSS01000005">
    <property type="protein sequence ID" value="OHA48568.1"/>
    <property type="molecule type" value="Genomic_DNA"/>
</dbReference>
<keyword evidence="1" id="KW-1133">Transmembrane helix</keyword>
<organism evidence="2 3">
    <name type="scientific">Candidatus Terrybacteria bacterium RIFCSPHIGHO2_01_FULL_48_17</name>
    <dbReference type="NCBI Taxonomy" id="1802362"/>
    <lineage>
        <taxon>Bacteria</taxon>
        <taxon>Candidatus Terryibacteriota</taxon>
    </lineage>
</organism>
<evidence type="ECO:0000256" key="1">
    <source>
        <dbReference type="SAM" id="Phobius"/>
    </source>
</evidence>
<comment type="caution">
    <text evidence="2">The sequence shown here is derived from an EMBL/GenBank/DDBJ whole genome shotgun (WGS) entry which is preliminary data.</text>
</comment>
<protein>
    <submittedName>
        <fullName evidence="2">Uncharacterized protein</fullName>
    </submittedName>
</protein>
<keyword evidence="1" id="KW-0472">Membrane</keyword>
<name>A0A1G2PJS2_9BACT</name>
<keyword evidence="1" id="KW-0812">Transmembrane</keyword>
<gene>
    <name evidence="2" type="ORF">A2806_00160</name>
</gene>
<dbReference type="AlphaFoldDB" id="A0A1G2PJS2"/>
<reference evidence="2 3" key="1">
    <citation type="journal article" date="2016" name="Nat. Commun.">
        <title>Thousands of microbial genomes shed light on interconnected biogeochemical processes in an aquifer system.</title>
        <authorList>
            <person name="Anantharaman K."/>
            <person name="Brown C.T."/>
            <person name="Hug L.A."/>
            <person name="Sharon I."/>
            <person name="Castelle C.J."/>
            <person name="Probst A.J."/>
            <person name="Thomas B.C."/>
            <person name="Singh A."/>
            <person name="Wilkins M.J."/>
            <person name="Karaoz U."/>
            <person name="Brodie E.L."/>
            <person name="Williams K.H."/>
            <person name="Hubbard S.S."/>
            <person name="Banfield J.F."/>
        </authorList>
    </citation>
    <scope>NUCLEOTIDE SEQUENCE [LARGE SCALE GENOMIC DNA]</scope>
</reference>
<accession>A0A1G2PJS2</accession>
<sequence>MLGAQLTREDFIAYCKASSGPLTEECKQILATARAEQMGQIFLWGALGAVLVFWIARNLWRKHKLAKLTKTP</sequence>